<evidence type="ECO:0000259" key="1">
    <source>
        <dbReference type="Pfam" id="PF01979"/>
    </source>
</evidence>
<proteinExistence type="predicted"/>
<reference evidence="2 3" key="1">
    <citation type="submission" date="2021-08" db="EMBL/GenBank/DDBJ databases">
        <title>Draft Genome Sequence of Phanerochaete sordida strain YK-624.</title>
        <authorList>
            <person name="Mori T."/>
            <person name="Dohra H."/>
            <person name="Suzuki T."/>
            <person name="Kawagishi H."/>
            <person name="Hirai H."/>
        </authorList>
    </citation>
    <scope>NUCLEOTIDE SEQUENCE [LARGE SCALE GENOMIC DNA]</scope>
    <source>
        <strain evidence="2 3">YK-624</strain>
    </source>
</reference>
<dbReference type="InterPro" id="IPR032466">
    <property type="entry name" value="Metal_Hydrolase"/>
</dbReference>
<dbReference type="Gene3D" id="3.20.20.140">
    <property type="entry name" value="Metal-dependent hydrolases"/>
    <property type="match status" value="2"/>
</dbReference>
<keyword evidence="3" id="KW-1185">Reference proteome</keyword>
<dbReference type="PANTHER" id="PTHR43668">
    <property type="entry name" value="ALLANTOINASE"/>
    <property type="match status" value="1"/>
</dbReference>
<dbReference type="InterPro" id="IPR050138">
    <property type="entry name" value="DHOase/Allantoinase_Hydrolase"/>
</dbReference>
<dbReference type="InterPro" id="IPR006680">
    <property type="entry name" value="Amidohydro-rel"/>
</dbReference>
<evidence type="ECO:0000313" key="3">
    <source>
        <dbReference type="Proteomes" id="UP000703269"/>
    </source>
</evidence>
<evidence type="ECO:0000313" key="2">
    <source>
        <dbReference type="EMBL" id="GJE95451.1"/>
    </source>
</evidence>
<gene>
    <name evidence="2" type="ORF">PsYK624_116350</name>
</gene>
<dbReference type="OrthoDB" id="10258955at2759"/>
<dbReference type="SUPFAM" id="SSF51338">
    <property type="entry name" value="Composite domain of metallo-dependent hydrolases"/>
    <property type="match status" value="1"/>
</dbReference>
<dbReference type="GO" id="GO:0005737">
    <property type="term" value="C:cytoplasm"/>
    <property type="evidence" value="ECO:0007669"/>
    <property type="project" value="TreeGrafter"/>
</dbReference>
<name>A0A9P3GIA0_9APHY</name>
<feature type="domain" description="Amidohydrolase-related" evidence="1">
    <location>
        <begin position="157"/>
        <end position="507"/>
    </location>
</feature>
<protein>
    <submittedName>
        <fullName evidence="2">Carbohydrate esterase family 9 protein</fullName>
    </submittedName>
</protein>
<dbReference type="Proteomes" id="UP000703269">
    <property type="component" value="Unassembled WGS sequence"/>
</dbReference>
<sequence>MDKGSSTVLPAPASGQPAAKVGYRRTTVWKLSLTAIALLAVSQWTAIKSQVGSQAPIQVPIHAEQILDKCRLLNVKPGPPEDFNLRKSSDRFVPGTKPTLIKNATIWTGRLNGLEILEGDILLQNGLVKSVGVLDDTSLANLRAEDLVEIDANGAWVSPGIVDMHSHLAVDSSPALRGSNDGNSRHGPVLPWLRALDGMNTHDDAYRLSISGGVTTALVLPGSANAIGGQGILIKLRPTAERSPTSMLLENPYSTNTSEYDPHKYFRFRQMKHACGENPDRVYSGTRMDTTWAFRQAYNKAREIKIAQDEYCSKALNGKWSGLAAEFPEEYQWEALVDVLRGRVKVHNHCYETVDLDDMVRITNEFEFHIAAFHHAHETYLVPETLKAAYGGPPAIAMFATNARYKRESYRGSEFAPRILANNSLQVVMKSDHPVLDSRFLLYEAQQAHYFGLDANLALLSITGTPAQIIGQDHRVGFIQKGYDADIVLWDSHPLALGATPQQVWIDGIAQIATPHVHQKPEQLQHAPRTPNFDKEAQQTLQYDGLPPLLPEHSDKSVVVFTNVSEVLTKSAHEISVRFSARPRTGMVVVEAGEIVCAGPEAACGAVKREGARFIDLQGGTISPGLLSFGSPLGLQEIQGEASTADGYVLDPLLVDSPKIVGGERTVIHAIDGLQFTTRDALLAYRSGVTAGVVAPKAAGFFAGVSTAFSTGALHSLEKGAILQKDAALHVSIFHGGFPGVSTQIAALRRLLKGHGKGALGDWFERVVDGEVPLVIDVHNADAIAALIRLKEEVEEELDAELKFVFAGATEAHLLAKEIAKAGAGVIIAPSRPFPHSWEQRRILPGPPLSEQNSVAALRAENVTVALGISGAWQARSTRFDIGWAELETGGSFDKHAALALATVNLEKLLGVTRGNEDLVATVGGDLLDFSSKVAAIISPGRGLVDIL</sequence>
<dbReference type="AlphaFoldDB" id="A0A9P3GIA0"/>
<dbReference type="EMBL" id="BPQB01000049">
    <property type="protein sequence ID" value="GJE95451.1"/>
    <property type="molecule type" value="Genomic_DNA"/>
</dbReference>
<dbReference type="GO" id="GO:0006145">
    <property type="term" value="P:purine nucleobase catabolic process"/>
    <property type="evidence" value="ECO:0007669"/>
    <property type="project" value="TreeGrafter"/>
</dbReference>
<dbReference type="SUPFAM" id="SSF51556">
    <property type="entry name" value="Metallo-dependent hydrolases"/>
    <property type="match status" value="1"/>
</dbReference>
<dbReference type="PANTHER" id="PTHR43668:SF5">
    <property type="entry name" value="AMIDOHYDROLASE 3 DOMAIN-CONTAINING PROTEIN"/>
    <property type="match status" value="1"/>
</dbReference>
<dbReference type="GO" id="GO:0004038">
    <property type="term" value="F:allantoinase activity"/>
    <property type="evidence" value="ECO:0007669"/>
    <property type="project" value="TreeGrafter"/>
</dbReference>
<dbReference type="Pfam" id="PF01979">
    <property type="entry name" value="Amidohydro_1"/>
    <property type="match status" value="1"/>
</dbReference>
<accession>A0A9P3GIA0</accession>
<comment type="caution">
    <text evidence="2">The sequence shown here is derived from an EMBL/GenBank/DDBJ whole genome shotgun (WGS) entry which is preliminary data.</text>
</comment>
<dbReference type="InterPro" id="IPR011059">
    <property type="entry name" value="Metal-dep_hydrolase_composite"/>
</dbReference>
<organism evidence="2 3">
    <name type="scientific">Phanerochaete sordida</name>
    <dbReference type="NCBI Taxonomy" id="48140"/>
    <lineage>
        <taxon>Eukaryota</taxon>
        <taxon>Fungi</taxon>
        <taxon>Dikarya</taxon>
        <taxon>Basidiomycota</taxon>
        <taxon>Agaricomycotina</taxon>
        <taxon>Agaricomycetes</taxon>
        <taxon>Polyporales</taxon>
        <taxon>Phanerochaetaceae</taxon>
        <taxon>Phanerochaete</taxon>
    </lineage>
</organism>